<evidence type="ECO:0000259" key="1">
    <source>
        <dbReference type="Pfam" id="PF07887"/>
    </source>
</evidence>
<dbReference type="InterPro" id="IPR012416">
    <property type="entry name" value="CBP60"/>
</dbReference>
<dbReference type="EMBL" id="JBBPBM010000028">
    <property type="protein sequence ID" value="KAK8537039.1"/>
    <property type="molecule type" value="Genomic_DNA"/>
</dbReference>
<reference evidence="2 3" key="1">
    <citation type="journal article" date="2024" name="G3 (Bethesda)">
        <title>Genome assembly of Hibiscus sabdariffa L. provides insights into metabolisms of medicinal natural products.</title>
        <authorList>
            <person name="Kim T."/>
        </authorList>
    </citation>
    <scope>NUCLEOTIDE SEQUENCE [LARGE SCALE GENOMIC DNA]</scope>
    <source>
        <strain evidence="2">TK-2024</strain>
        <tissue evidence="2">Old leaves</tissue>
    </source>
</reference>
<name>A0ABR2DFE5_9ROSI</name>
<dbReference type="InterPro" id="IPR046831">
    <property type="entry name" value="Calmodulin_bind_N"/>
</dbReference>
<gene>
    <name evidence="2" type="ORF">V6N12_043220</name>
</gene>
<sequence length="132" mass="14660">MVPVLFPGPIKVDIVVLDGDFPSVDGKIWSSEEFDRSIVRERTGRRPLLTGELAVTVRDGVGLIGDMEFTDNSSWIRSRKFRIGGKVAQGSSNGVRIREAMTEAFVVKDHRGERTALSAMSYRLSANYQTRA</sequence>
<protein>
    <recommendedName>
        <fullName evidence="1">Calmodulin binding protein-like N-terminal domain-containing protein</fullName>
    </recommendedName>
</protein>
<dbReference type="PANTHER" id="PTHR31713">
    <property type="entry name" value="OS02G0177800 PROTEIN"/>
    <property type="match status" value="1"/>
</dbReference>
<dbReference type="PANTHER" id="PTHR31713:SF42">
    <property type="entry name" value="PROTEIN SAR DEFICIENT 1"/>
    <property type="match status" value="1"/>
</dbReference>
<comment type="caution">
    <text evidence="2">The sequence shown here is derived from an EMBL/GenBank/DDBJ whole genome shotgun (WGS) entry which is preliminary data.</text>
</comment>
<accession>A0ABR2DFE5</accession>
<keyword evidence="3" id="KW-1185">Reference proteome</keyword>
<evidence type="ECO:0000313" key="2">
    <source>
        <dbReference type="EMBL" id="KAK8537039.1"/>
    </source>
</evidence>
<evidence type="ECO:0000313" key="3">
    <source>
        <dbReference type="Proteomes" id="UP001472677"/>
    </source>
</evidence>
<proteinExistence type="predicted"/>
<feature type="domain" description="Calmodulin binding protein-like N-terminal" evidence="1">
    <location>
        <begin position="9"/>
        <end position="110"/>
    </location>
</feature>
<organism evidence="2 3">
    <name type="scientific">Hibiscus sabdariffa</name>
    <name type="common">roselle</name>
    <dbReference type="NCBI Taxonomy" id="183260"/>
    <lineage>
        <taxon>Eukaryota</taxon>
        <taxon>Viridiplantae</taxon>
        <taxon>Streptophyta</taxon>
        <taxon>Embryophyta</taxon>
        <taxon>Tracheophyta</taxon>
        <taxon>Spermatophyta</taxon>
        <taxon>Magnoliopsida</taxon>
        <taxon>eudicotyledons</taxon>
        <taxon>Gunneridae</taxon>
        <taxon>Pentapetalae</taxon>
        <taxon>rosids</taxon>
        <taxon>malvids</taxon>
        <taxon>Malvales</taxon>
        <taxon>Malvaceae</taxon>
        <taxon>Malvoideae</taxon>
        <taxon>Hibiscus</taxon>
    </lineage>
</organism>
<dbReference type="Pfam" id="PF07887">
    <property type="entry name" value="Calmodulin_bind"/>
    <property type="match status" value="1"/>
</dbReference>
<dbReference type="Proteomes" id="UP001472677">
    <property type="component" value="Unassembled WGS sequence"/>
</dbReference>